<dbReference type="PROSITE" id="PS51939">
    <property type="entry name" value="XRRM"/>
    <property type="match status" value="1"/>
</dbReference>
<protein>
    <recommendedName>
        <fullName evidence="3">La-related protein 7</fullName>
    </recommendedName>
    <alternativeName>
        <fullName evidence="12">La ribonucleoprotein domain family member 7</fullName>
    </alternativeName>
</protein>
<dbReference type="PANTHER" id="PTHR22792:SF62">
    <property type="entry name" value="LA-RELATED PROTEIN 7"/>
    <property type="match status" value="1"/>
</dbReference>
<comment type="similarity">
    <text evidence="2">Belongs to the LARP7 family.</text>
</comment>
<name>A0A9P0F684_BEMTA</name>
<dbReference type="GO" id="GO:0005654">
    <property type="term" value="C:nucleoplasm"/>
    <property type="evidence" value="ECO:0007669"/>
    <property type="project" value="UniProtKB-SubCell"/>
</dbReference>
<dbReference type="Gene3D" id="1.10.10.10">
    <property type="entry name" value="Winged helix-like DNA-binding domain superfamily/Winged helix DNA-binding domain"/>
    <property type="match status" value="1"/>
</dbReference>
<feature type="compositionally biased region" description="Basic and acidic residues" evidence="14">
    <location>
        <begin position="414"/>
        <end position="426"/>
    </location>
</feature>
<evidence type="ECO:0000256" key="4">
    <source>
        <dbReference type="ARBA" id="ARBA00022664"/>
    </source>
</evidence>
<dbReference type="SMART" id="SM00360">
    <property type="entry name" value="RRM"/>
    <property type="match status" value="1"/>
</dbReference>
<feature type="domain" description="HTH La-type RNA-binding" evidence="16">
    <location>
        <begin position="17"/>
        <end position="107"/>
    </location>
</feature>
<sequence>MEEEGHISDALHKTKTSHGRKQLNQSIQKRMEFYFSDANLSKDRFMRNLLEENCGEVDISVFLKFNKIRELTDNVQDIVKALKKSSLLSVTEDKTKVFRTTPVKEKENVDECTIYVENLPMDADHDWLQSIFSQYGKIDYISVPKFKHSGKVKGFAFVEFETPEAAKIALDTFTKAGCKLPSTILPNQLCSIATFDRTEKSVVKSHRVFGSHSDTNKNNGSEEDTKKSDEPMNADVTTKKSGIKKRSHESSSPSIPQKVPRLEVPEEETSKEEKPKKKRKNCQSVEESENDSKKSDCDESGRKISEGNTKNDSVESDNEKTSVNDTSADENCQGNSAAETNRKKRRKKKKKKSKKMKSDVASTGLQILSKCEWKKLRNKYLELQRSKMNSLKQYLTKIKHDDNQHIMRIEKTENESTEKFRQEPTSKEVSSTPRVQFAPGVILKLNFDEPIVDVKSFKNEVKSHEGVEYVDVNDGAFMAFVRCRDSGISKQLNSKKLGTSSTILSGEEEKNYWEKILKDRHEKMTNKSLRANQKGRTKLLKKAEKALGKRIRFDSS</sequence>
<proteinExistence type="inferred from homology"/>
<dbReference type="GO" id="GO:0030154">
    <property type="term" value="P:cell differentiation"/>
    <property type="evidence" value="ECO:0007669"/>
    <property type="project" value="UniProtKB-KW"/>
</dbReference>
<gene>
    <name evidence="18" type="ORF">BEMITA_LOCUS8507</name>
</gene>
<keyword evidence="9" id="KW-0804">Transcription</keyword>
<feature type="region of interest" description="Disordered" evidence="14">
    <location>
        <begin position="1"/>
        <end position="22"/>
    </location>
</feature>
<evidence type="ECO:0000256" key="14">
    <source>
        <dbReference type="SAM" id="MobiDB-lite"/>
    </source>
</evidence>
<evidence type="ECO:0000259" key="17">
    <source>
        <dbReference type="PROSITE" id="PS51939"/>
    </source>
</evidence>
<dbReference type="InterPro" id="IPR002344">
    <property type="entry name" value="Lupus_La"/>
</dbReference>
<keyword evidence="5" id="KW-0221">Differentiation</keyword>
<feature type="region of interest" description="Disordered" evidence="14">
    <location>
        <begin position="206"/>
        <end position="362"/>
    </location>
</feature>
<evidence type="ECO:0000256" key="8">
    <source>
        <dbReference type="ARBA" id="ARBA00023015"/>
    </source>
</evidence>
<dbReference type="CDD" id="cd12290">
    <property type="entry name" value="RRM1_LARP7"/>
    <property type="match status" value="1"/>
</dbReference>
<dbReference type="InterPro" id="IPR012677">
    <property type="entry name" value="Nucleotide-bd_a/b_plait_sf"/>
</dbReference>
<dbReference type="InterPro" id="IPR036388">
    <property type="entry name" value="WH-like_DNA-bd_sf"/>
</dbReference>
<keyword evidence="8" id="KW-0805">Transcription regulation</keyword>
<dbReference type="GO" id="GO:1990904">
    <property type="term" value="C:ribonucleoprotein complex"/>
    <property type="evidence" value="ECO:0007669"/>
    <property type="project" value="UniProtKB-UniRule"/>
</dbReference>
<dbReference type="GO" id="GO:0007283">
    <property type="term" value="P:spermatogenesis"/>
    <property type="evidence" value="ECO:0007669"/>
    <property type="project" value="UniProtKB-KW"/>
</dbReference>
<dbReference type="InterPro" id="IPR014886">
    <property type="entry name" value="La_xRRM"/>
</dbReference>
<keyword evidence="19" id="KW-1185">Reference proteome</keyword>
<dbReference type="EMBL" id="OU963866">
    <property type="protein sequence ID" value="CAH0389700.1"/>
    <property type="molecule type" value="Genomic_DNA"/>
</dbReference>
<feature type="compositionally biased region" description="Basic residues" evidence="14">
    <location>
        <begin position="342"/>
        <end position="355"/>
    </location>
</feature>
<dbReference type="CDD" id="cd07323">
    <property type="entry name" value="LAM"/>
    <property type="match status" value="1"/>
</dbReference>
<evidence type="ECO:0000256" key="2">
    <source>
        <dbReference type="ARBA" id="ARBA00008680"/>
    </source>
</evidence>
<evidence type="ECO:0000256" key="3">
    <source>
        <dbReference type="ARBA" id="ARBA00015867"/>
    </source>
</evidence>
<dbReference type="InterPro" id="IPR045180">
    <property type="entry name" value="La_dom_prot"/>
</dbReference>
<accession>A0A9P0F684</accession>
<dbReference type="Gene3D" id="3.30.70.330">
    <property type="match status" value="2"/>
</dbReference>
<dbReference type="Pfam" id="PF05383">
    <property type="entry name" value="La"/>
    <property type="match status" value="1"/>
</dbReference>
<dbReference type="SMART" id="SM00715">
    <property type="entry name" value="LA"/>
    <property type="match status" value="1"/>
</dbReference>
<comment type="subcellular location">
    <subcellularLocation>
        <location evidence="1">Nucleus</location>
        <location evidence="1">Nucleoplasm</location>
    </subcellularLocation>
</comment>
<dbReference type="GO" id="GO:0003723">
    <property type="term" value="F:RNA binding"/>
    <property type="evidence" value="ECO:0007669"/>
    <property type="project" value="UniProtKB-UniRule"/>
</dbReference>
<feature type="domain" description="RRM" evidence="15">
    <location>
        <begin position="112"/>
        <end position="197"/>
    </location>
</feature>
<feature type="compositionally biased region" description="Basic and acidic residues" evidence="14">
    <location>
        <begin position="290"/>
        <end position="305"/>
    </location>
</feature>
<evidence type="ECO:0000256" key="9">
    <source>
        <dbReference type="ARBA" id="ARBA00023163"/>
    </source>
</evidence>
<evidence type="ECO:0000256" key="11">
    <source>
        <dbReference type="ARBA" id="ARBA00023242"/>
    </source>
</evidence>
<dbReference type="PANTHER" id="PTHR22792">
    <property type="entry name" value="LUPUS LA PROTEIN-RELATED"/>
    <property type="match status" value="1"/>
</dbReference>
<evidence type="ECO:0000256" key="13">
    <source>
        <dbReference type="PROSITE-ProRule" id="PRU00332"/>
    </source>
</evidence>
<dbReference type="PRINTS" id="PR00302">
    <property type="entry name" value="LUPUSLA"/>
</dbReference>
<evidence type="ECO:0000256" key="6">
    <source>
        <dbReference type="ARBA" id="ARBA00022871"/>
    </source>
</evidence>
<feature type="compositionally biased region" description="Basic and acidic residues" evidence="14">
    <location>
        <begin position="1"/>
        <end position="12"/>
    </location>
</feature>
<evidence type="ECO:0000259" key="16">
    <source>
        <dbReference type="PROSITE" id="PS50961"/>
    </source>
</evidence>
<keyword evidence="4" id="KW-0507">mRNA processing</keyword>
<dbReference type="PROSITE" id="PS50102">
    <property type="entry name" value="RRM"/>
    <property type="match status" value="1"/>
</dbReference>
<evidence type="ECO:0000256" key="1">
    <source>
        <dbReference type="ARBA" id="ARBA00004642"/>
    </source>
</evidence>
<dbReference type="InterPro" id="IPR036390">
    <property type="entry name" value="WH_DNA-bd_sf"/>
</dbReference>
<dbReference type="PROSITE" id="PS50961">
    <property type="entry name" value="HTH_LA"/>
    <property type="match status" value="1"/>
</dbReference>
<dbReference type="SUPFAM" id="SSF54928">
    <property type="entry name" value="RNA-binding domain, RBD"/>
    <property type="match status" value="1"/>
</dbReference>
<reference evidence="18" key="1">
    <citation type="submission" date="2021-12" db="EMBL/GenBank/DDBJ databases">
        <authorList>
            <person name="King R."/>
        </authorList>
    </citation>
    <scope>NUCLEOTIDE SEQUENCE</scope>
</reference>
<dbReference type="Proteomes" id="UP001152759">
    <property type="component" value="Chromosome 5"/>
</dbReference>
<feature type="region of interest" description="Disordered" evidence="14">
    <location>
        <begin position="414"/>
        <end position="433"/>
    </location>
</feature>
<evidence type="ECO:0000259" key="15">
    <source>
        <dbReference type="PROSITE" id="PS50102"/>
    </source>
</evidence>
<dbReference type="SUPFAM" id="SSF46785">
    <property type="entry name" value="Winged helix' DNA-binding domain"/>
    <property type="match status" value="1"/>
</dbReference>
<dbReference type="InterPro" id="IPR000504">
    <property type="entry name" value="RRM_dom"/>
</dbReference>
<keyword evidence="7 13" id="KW-0694">RNA-binding</keyword>
<dbReference type="InterPro" id="IPR034887">
    <property type="entry name" value="LARP7_RRM1"/>
</dbReference>
<evidence type="ECO:0000313" key="19">
    <source>
        <dbReference type="Proteomes" id="UP001152759"/>
    </source>
</evidence>
<feature type="domain" description="XRRM" evidence="17">
    <location>
        <begin position="436"/>
        <end position="545"/>
    </location>
</feature>
<feature type="compositionally biased region" description="Polar residues" evidence="14">
    <location>
        <begin position="323"/>
        <end position="339"/>
    </location>
</feature>
<dbReference type="GO" id="GO:0008380">
    <property type="term" value="P:RNA splicing"/>
    <property type="evidence" value="ECO:0007669"/>
    <property type="project" value="UniProtKB-KW"/>
</dbReference>
<evidence type="ECO:0000313" key="18">
    <source>
        <dbReference type="EMBL" id="CAH0389700.1"/>
    </source>
</evidence>
<keyword evidence="11" id="KW-0539">Nucleus</keyword>
<evidence type="ECO:0000256" key="7">
    <source>
        <dbReference type="ARBA" id="ARBA00022884"/>
    </source>
</evidence>
<evidence type="ECO:0000256" key="10">
    <source>
        <dbReference type="ARBA" id="ARBA00023187"/>
    </source>
</evidence>
<evidence type="ECO:0000256" key="12">
    <source>
        <dbReference type="ARBA" id="ARBA00029640"/>
    </source>
</evidence>
<dbReference type="InterPro" id="IPR035979">
    <property type="entry name" value="RBD_domain_sf"/>
</dbReference>
<keyword evidence="6" id="KW-0744">Spermatogenesis</keyword>
<dbReference type="KEGG" id="btab:109032289"/>
<dbReference type="GO" id="GO:0006397">
    <property type="term" value="P:mRNA processing"/>
    <property type="evidence" value="ECO:0007669"/>
    <property type="project" value="UniProtKB-KW"/>
</dbReference>
<organism evidence="18 19">
    <name type="scientific">Bemisia tabaci</name>
    <name type="common">Sweetpotato whitefly</name>
    <name type="synonym">Aleurodes tabaci</name>
    <dbReference type="NCBI Taxonomy" id="7038"/>
    <lineage>
        <taxon>Eukaryota</taxon>
        <taxon>Metazoa</taxon>
        <taxon>Ecdysozoa</taxon>
        <taxon>Arthropoda</taxon>
        <taxon>Hexapoda</taxon>
        <taxon>Insecta</taxon>
        <taxon>Pterygota</taxon>
        <taxon>Neoptera</taxon>
        <taxon>Paraneoptera</taxon>
        <taxon>Hemiptera</taxon>
        <taxon>Sternorrhyncha</taxon>
        <taxon>Aleyrodoidea</taxon>
        <taxon>Aleyrodidae</taxon>
        <taxon>Aleyrodinae</taxon>
        <taxon>Bemisia</taxon>
    </lineage>
</organism>
<dbReference type="InterPro" id="IPR006630">
    <property type="entry name" value="La_HTH"/>
</dbReference>
<evidence type="ECO:0000256" key="5">
    <source>
        <dbReference type="ARBA" id="ARBA00022782"/>
    </source>
</evidence>
<keyword evidence="10" id="KW-0508">mRNA splicing</keyword>
<dbReference type="AlphaFoldDB" id="A0A9P0F684"/>
<dbReference type="Pfam" id="PF00076">
    <property type="entry name" value="RRM_1"/>
    <property type="match status" value="1"/>
</dbReference>
<dbReference type="Pfam" id="PF08777">
    <property type="entry name" value="RRM_3"/>
    <property type="match status" value="1"/>
</dbReference>